<dbReference type="InterPro" id="IPR007627">
    <property type="entry name" value="RNA_pol_sigma70_r2"/>
</dbReference>
<dbReference type="InterPro" id="IPR036388">
    <property type="entry name" value="WH-like_DNA-bd_sf"/>
</dbReference>
<dbReference type="EMBL" id="JBCLVG010000002">
    <property type="protein sequence ID" value="MEN1947271.1"/>
    <property type="molecule type" value="Genomic_DNA"/>
</dbReference>
<dbReference type="InterPro" id="IPR013249">
    <property type="entry name" value="RNA_pol_sigma70_r4_t2"/>
</dbReference>
<evidence type="ECO:0000256" key="2">
    <source>
        <dbReference type="ARBA" id="ARBA00023015"/>
    </source>
</evidence>
<comment type="similarity">
    <text evidence="1">Belongs to the sigma-70 factor family. ECF subfamily.</text>
</comment>
<evidence type="ECO:0000259" key="5">
    <source>
        <dbReference type="Pfam" id="PF04542"/>
    </source>
</evidence>
<proteinExistence type="inferred from homology"/>
<dbReference type="Gene3D" id="1.10.10.10">
    <property type="entry name" value="Winged helix-like DNA-binding domain superfamily/Winged helix DNA-binding domain"/>
    <property type="match status" value="1"/>
</dbReference>
<feature type="domain" description="RNA polymerase sigma factor 70 region 4 type 2" evidence="6">
    <location>
        <begin position="127"/>
        <end position="178"/>
    </location>
</feature>
<evidence type="ECO:0000256" key="3">
    <source>
        <dbReference type="ARBA" id="ARBA00023082"/>
    </source>
</evidence>
<reference evidence="8 9" key="1">
    <citation type="submission" date="2024-03" db="EMBL/GenBank/DDBJ databases">
        <title>YIM 134122 draft genome.</title>
        <authorList>
            <person name="Zuo S."/>
            <person name="Xiong L."/>
        </authorList>
    </citation>
    <scope>NUCLEOTIDE SEQUENCE [LARGE SCALE GENOMIC DNA]</scope>
    <source>
        <strain evidence="8 9">YIM 134122</strain>
    </source>
</reference>
<dbReference type="Pfam" id="PF20239">
    <property type="entry name" value="DUF6596"/>
    <property type="match status" value="1"/>
</dbReference>
<dbReference type="Pfam" id="PF04542">
    <property type="entry name" value="Sigma70_r2"/>
    <property type="match status" value="1"/>
</dbReference>
<dbReference type="SUPFAM" id="SSF88659">
    <property type="entry name" value="Sigma3 and sigma4 domains of RNA polymerase sigma factors"/>
    <property type="match status" value="1"/>
</dbReference>
<dbReference type="InterPro" id="IPR013325">
    <property type="entry name" value="RNA_pol_sigma_r2"/>
</dbReference>
<dbReference type="PANTHER" id="PTHR47756">
    <property type="entry name" value="BLL6612 PROTEIN-RELATED"/>
    <property type="match status" value="1"/>
</dbReference>
<sequence>MTRDADAAITDAATPDVVAAAVSAAHAAEWSRIVASLIRVTRDWSLAEDAAQDAFTKAIERWPVEGVPRNPGAWITTVARNGALDRIRRSANEALKMREVAMMDELDRPDREYDSGHDIDDDRLRLIFTCCHPALAIEARVALTLRTVAGLTTPEIARAFLVPEATMAQRLVRAKRKIQNAGIPYRVPPAELLDERLGGVLAVLYLVFNAGYTLTDDAAHDEALSREAIRVGSLLTELLPRSASAQGLLALMLLQHARRAGRTDADGELVSLEDQDRSRWDALAIRRGLNALDASYRLEPVPDRYQALASIAACHATAASSDATDYARIAALYAGLAAADPSRVVALNAAIARGMADGPVVGLGAVDEVAASGALDGYYLVPAAQADFLRRLGRADAAGERYDAAIALAPPGPERRYLERRRAALPVR</sequence>
<keyword evidence="2" id="KW-0805">Transcription regulation</keyword>
<evidence type="ECO:0000313" key="9">
    <source>
        <dbReference type="Proteomes" id="UP001425155"/>
    </source>
</evidence>
<dbReference type="InterPro" id="IPR046531">
    <property type="entry name" value="DUF6596"/>
</dbReference>
<keyword evidence="3" id="KW-0731">Sigma factor</keyword>
<name>A0ABU9W5K9_9MICO</name>
<feature type="domain" description="DUF6596" evidence="7">
    <location>
        <begin position="196"/>
        <end position="295"/>
    </location>
</feature>
<dbReference type="RefSeq" id="WP_342114345.1">
    <property type="nucleotide sequence ID" value="NZ_JBCAUN010000002.1"/>
</dbReference>
<accession>A0ABU9W5K9</accession>
<evidence type="ECO:0000256" key="4">
    <source>
        <dbReference type="ARBA" id="ARBA00023163"/>
    </source>
</evidence>
<dbReference type="Pfam" id="PF08281">
    <property type="entry name" value="Sigma70_r4_2"/>
    <property type="match status" value="1"/>
</dbReference>
<dbReference type="Gene3D" id="1.10.1740.10">
    <property type="match status" value="1"/>
</dbReference>
<dbReference type="InterPro" id="IPR013324">
    <property type="entry name" value="RNA_pol_sigma_r3/r4-like"/>
</dbReference>
<dbReference type="PANTHER" id="PTHR47756:SF2">
    <property type="entry name" value="BLL6612 PROTEIN"/>
    <property type="match status" value="1"/>
</dbReference>
<organism evidence="8 9">
    <name type="scientific">Leifsonia stereocauli</name>
    <dbReference type="NCBI Taxonomy" id="3134136"/>
    <lineage>
        <taxon>Bacteria</taxon>
        <taxon>Bacillati</taxon>
        <taxon>Actinomycetota</taxon>
        <taxon>Actinomycetes</taxon>
        <taxon>Micrococcales</taxon>
        <taxon>Microbacteriaceae</taxon>
        <taxon>Leifsonia</taxon>
    </lineage>
</organism>
<evidence type="ECO:0000256" key="1">
    <source>
        <dbReference type="ARBA" id="ARBA00010641"/>
    </source>
</evidence>
<gene>
    <name evidence="8" type="ORF">WJX64_12000</name>
</gene>
<keyword evidence="9" id="KW-1185">Reference proteome</keyword>
<dbReference type="NCBIfam" id="TIGR02937">
    <property type="entry name" value="sigma70-ECF"/>
    <property type="match status" value="1"/>
</dbReference>
<dbReference type="InterPro" id="IPR014284">
    <property type="entry name" value="RNA_pol_sigma-70_dom"/>
</dbReference>
<keyword evidence="4" id="KW-0804">Transcription</keyword>
<comment type="caution">
    <text evidence="8">The sequence shown here is derived from an EMBL/GenBank/DDBJ whole genome shotgun (WGS) entry which is preliminary data.</text>
</comment>
<protein>
    <submittedName>
        <fullName evidence="8">Sigma-70 family RNA polymerase sigma factor</fullName>
    </submittedName>
</protein>
<dbReference type="SUPFAM" id="SSF88946">
    <property type="entry name" value="Sigma2 domain of RNA polymerase sigma factors"/>
    <property type="match status" value="1"/>
</dbReference>
<evidence type="ECO:0000313" key="8">
    <source>
        <dbReference type="EMBL" id="MEN1947271.1"/>
    </source>
</evidence>
<dbReference type="Proteomes" id="UP001425155">
    <property type="component" value="Unassembled WGS sequence"/>
</dbReference>
<feature type="domain" description="RNA polymerase sigma-70 region 2" evidence="5">
    <location>
        <begin position="34"/>
        <end position="91"/>
    </location>
</feature>
<evidence type="ECO:0000259" key="6">
    <source>
        <dbReference type="Pfam" id="PF08281"/>
    </source>
</evidence>
<evidence type="ECO:0000259" key="7">
    <source>
        <dbReference type="Pfam" id="PF20239"/>
    </source>
</evidence>